<keyword evidence="4" id="KW-0472">Membrane</keyword>
<evidence type="ECO:0000313" key="7">
    <source>
        <dbReference type="Proteomes" id="UP000551327"/>
    </source>
</evidence>
<dbReference type="RefSeq" id="WP_162895895.1">
    <property type="nucleotide sequence ID" value="NZ_JACLAX010000007.1"/>
</dbReference>
<evidence type="ECO:0000313" key="6">
    <source>
        <dbReference type="EMBL" id="MBC2669210.1"/>
    </source>
</evidence>
<keyword evidence="3" id="KW-1133">Transmembrane helix</keyword>
<dbReference type="PROSITE" id="PS52015">
    <property type="entry name" value="TONB_CTD"/>
    <property type="match status" value="1"/>
</dbReference>
<dbReference type="Proteomes" id="UP000551327">
    <property type="component" value="Unassembled WGS sequence"/>
</dbReference>
<keyword evidence="2" id="KW-0812">Transmembrane</keyword>
<evidence type="ECO:0000256" key="4">
    <source>
        <dbReference type="ARBA" id="ARBA00023136"/>
    </source>
</evidence>
<keyword evidence="7" id="KW-1185">Reference proteome</keyword>
<gene>
    <name evidence="6" type="ORF">H7F53_08650</name>
</gene>
<comment type="subcellular location">
    <subcellularLocation>
        <location evidence="1">Membrane</location>
        <topology evidence="1">Single-pass membrane protein</topology>
    </subcellularLocation>
</comment>
<evidence type="ECO:0000259" key="5">
    <source>
        <dbReference type="PROSITE" id="PS52015"/>
    </source>
</evidence>
<evidence type="ECO:0000256" key="3">
    <source>
        <dbReference type="ARBA" id="ARBA00022989"/>
    </source>
</evidence>
<dbReference type="EMBL" id="JACLAX010000007">
    <property type="protein sequence ID" value="MBC2669210.1"/>
    <property type="molecule type" value="Genomic_DNA"/>
</dbReference>
<accession>A0A7X1KQ68</accession>
<name>A0A7X1KQ68_9SPHN</name>
<dbReference type="SUPFAM" id="SSF74653">
    <property type="entry name" value="TolA/TonB C-terminal domain"/>
    <property type="match status" value="1"/>
</dbReference>
<evidence type="ECO:0000256" key="1">
    <source>
        <dbReference type="ARBA" id="ARBA00004167"/>
    </source>
</evidence>
<evidence type="ECO:0000256" key="2">
    <source>
        <dbReference type="ARBA" id="ARBA00022692"/>
    </source>
</evidence>
<dbReference type="Gene3D" id="3.30.1150.10">
    <property type="match status" value="1"/>
</dbReference>
<sequence length="91" mass="10078">MSSALELYRAALWRQIDAHRPRGVTMRGTAMIRFRLSPDGALIEATVSRTSGLIQLDKIALRSVRQAAPFPQAPAGIADTQLTFEIPINFR</sequence>
<protein>
    <submittedName>
        <fullName evidence="6">Energy transducer TonB</fullName>
    </submittedName>
</protein>
<dbReference type="GO" id="GO:0016020">
    <property type="term" value="C:membrane"/>
    <property type="evidence" value="ECO:0007669"/>
    <property type="project" value="UniProtKB-SubCell"/>
</dbReference>
<dbReference type="GO" id="GO:0055085">
    <property type="term" value="P:transmembrane transport"/>
    <property type="evidence" value="ECO:0007669"/>
    <property type="project" value="InterPro"/>
</dbReference>
<dbReference type="AlphaFoldDB" id="A0A7X1KQ68"/>
<dbReference type="InterPro" id="IPR037682">
    <property type="entry name" value="TonB_C"/>
</dbReference>
<comment type="caution">
    <text evidence="6">The sequence shown here is derived from an EMBL/GenBank/DDBJ whole genome shotgun (WGS) entry which is preliminary data.</text>
</comment>
<dbReference type="NCBIfam" id="TIGR01352">
    <property type="entry name" value="tonB_Cterm"/>
    <property type="match status" value="1"/>
</dbReference>
<feature type="domain" description="TonB C-terminal" evidence="5">
    <location>
        <begin position="2"/>
        <end position="91"/>
    </location>
</feature>
<dbReference type="Pfam" id="PF03544">
    <property type="entry name" value="TonB_C"/>
    <property type="match status" value="1"/>
</dbReference>
<proteinExistence type="predicted"/>
<reference evidence="6 7" key="1">
    <citation type="submission" date="2020-08" db="EMBL/GenBank/DDBJ databases">
        <title>The genome sequence of type strain Novosphingobium piscinae KCTC 42194.</title>
        <authorList>
            <person name="Liu Y."/>
        </authorList>
    </citation>
    <scope>NUCLEOTIDE SEQUENCE [LARGE SCALE GENOMIC DNA]</scope>
    <source>
        <strain evidence="6 7">KCTC 42194</strain>
    </source>
</reference>
<organism evidence="6 7">
    <name type="scientific">Novosphingobium piscinae</name>
    <dbReference type="NCBI Taxonomy" id="1507448"/>
    <lineage>
        <taxon>Bacteria</taxon>
        <taxon>Pseudomonadati</taxon>
        <taxon>Pseudomonadota</taxon>
        <taxon>Alphaproteobacteria</taxon>
        <taxon>Sphingomonadales</taxon>
        <taxon>Sphingomonadaceae</taxon>
        <taxon>Novosphingobium</taxon>
    </lineage>
</organism>
<dbReference type="InterPro" id="IPR006260">
    <property type="entry name" value="TonB/TolA_C"/>
</dbReference>